<gene>
    <name evidence="14" type="primary">yajC</name>
    <name evidence="14" type="ORF">GCM10010923_14860</name>
</gene>
<evidence type="ECO:0000256" key="3">
    <source>
        <dbReference type="ARBA" id="ARBA00006742"/>
    </source>
</evidence>
<keyword evidence="9" id="KW-0653">Protein transport</keyword>
<feature type="transmembrane region" description="Helical" evidence="13">
    <location>
        <begin position="20"/>
        <end position="40"/>
    </location>
</feature>
<comment type="subunit">
    <text evidence="4">Part of the SecDF-YidC-YajC translocase complex. The SecDF-YidC-YajC translocase forms a supercomplex with SecYEG, called the holo-translocon (HTL).</text>
</comment>
<evidence type="ECO:0000256" key="12">
    <source>
        <dbReference type="ARBA" id="ARBA00023136"/>
    </source>
</evidence>
<evidence type="ECO:0000256" key="13">
    <source>
        <dbReference type="SAM" id="Phobius"/>
    </source>
</evidence>
<evidence type="ECO:0000313" key="14">
    <source>
        <dbReference type="EMBL" id="GGA06054.1"/>
    </source>
</evidence>
<reference evidence="15" key="1">
    <citation type="journal article" date="2019" name="Int. J. Syst. Evol. Microbiol.">
        <title>The Global Catalogue of Microorganisms (GCM) 10K type strain sequencing project: providing services to taxonomists for standard genome sequencing and annotation.</title>
        <authorList>
            <consortium name="The Broad Institute Genomics Platform"/>
            <consortium name="The Broad Institute Genome Sequencing Center for Infectious Disease"/>
            <person name="Wu L."/>
            <person name="Ma J."/>
        </authorList>
    </citation>
    <scope>NUCLEOTIDE SEQUENCE [LARGE SCALE GENOMIC DNA]</scope>
    <source>
        <strain evidence="15">CGMCC 1.15297</strain>
    </source>
</reference>
<dbReference type="PRINTS" id="PR01853">
    <property type="entry name" value="YAJCTRNLCASE"/>
</dbReference>
<comment type="caution">
    <text evidence="14">The sequence shown here is derived from an EMBL/GenBank/DDBJ whole genome shotgun (WGS) entry which is preliminary data.</text>
</comment>
<dbReference type="Proteomes" id="UP000603317">
    <property type="component" value="Unassembled WGS sequence"/>
</dbReference>
<sequence>MLSDQLSLLVATAGAAGDPPWYVAAVPWILMFGILWFFILRPQMKKQKAHYDKVSSIKKGDKVVTAGGLVGKVIKVDDDYVDIDLGGGTKVKAVRNTIADIVPPGGAKAAND</sequence>
<evidence type="ECO:0000256" key="9">
    <source>
        <dbReference type="ARBA" id="ARBA00022927"/>
    </source>
</evidence>
<organism evidence="14 15">
    <name type="scientific">Blastomonas marina</name>
    <dbReference type="NCBI Taxonomy" id="1867408"/>
    <lineage>
        <taxon>Bacteria</taxon>
        <taxon>Pseudomonadati</taxon>
        <taxon>Pseudomonadota</taxon>
        <taxon>Alphaproteobacteria</taxon>
        <taxon>Sphingomonadales</taxon>
        <taxon>Sphingomonadaceae</taxon>
        <taxon>Blastomonas</taxon>
    </lineage>
</organism>
<keyword evidence="11" id="KW-0811">Translocation</keyword>
<comment type="similarity">
    <text evidence="3">Belongs to the YajC family.</text>
</comment>
<evidence type="ECO:0000313" key="15">
    <source>
        <dbReference type="Proteomes" id="UP000603317"/>
    </source>
</evidence>
<dbReference type="InterPro" id="IPR003849">
    <property type="entry name" value="Preprotein_translocase_YajC"/>
</dbReference>
<dbReference type="PANTHER" id="PTHR33909">
    <property type="entry name" value="SEC TRANSLOCON ACCESSORY COMPLEX SUBUNIT YAJC"/>
    <property type="match status" value="1"/>
</dbReference>
<keyword evidence="15" id="KW-1185">Reference proteome</keyword>
<dbReference type="PANTHER" id="PTHR33909:SF1">
    <property type="entry name" value="SEC TRANSLOCON ACCESSORY COMPLEX SUBUNIT YAJC"/>
    <property type="match status" value="1"/>
</dbReference>
<dbReference type="NCBIfam" id="TIGR00739">
    <property type="entry name" value="yajC"/>
    <property type="match status" value="1"/>
</dbReference>
<keyword evidence="6" id="KW-0813">Transport</keyword>
<comment type="subcellular location">
    <subcellularLocation>
        <location evidence="2">Cell membrane</location>
        <topology evidence="2">Single-pass membrane protein</topology>
    </subcellularLocation>
</comment>
<dbReference type="EMBL" id="BMID01000001">
    <property type="protein sequence ID" value="GGA06054.1"/>
    <property type="molecule type" value="Genomic_DNA"/>
</dbReference>
<keyword evidence="7" id="KW-1003">Cell membrane</keyword>
<evidence type="ECO:0000256" key="4">
    <source>
        <dbReference type="ARBA" id="ARBA00011718"/>
    </source>
</evidence>
<keyword evidence="10 13" id="KW-1133">Transmembrane helix</keyword>
<protein>
    <recommendedName>
        <fullName evidence="5">Sec translocon accessory complex subunit YajC</fullName>
    </recommendedName>
</protein>
<comment type="function">
    <text evidence="1">The SecYEG-SecDF-YajC-YidC holo-translocon (HTL) protein secretase/insertase is a supercomplex required for protein secretion, insertion of proteins into membranes, and assembly of membrane protein complexes. While the SecYEG complex is essential for assembly of a number of proteins and complexes, the SecDF-YajC-YidC subcomplex facilitates these functions.</text>
</comment>
<keyword evidence="8 13" id="KW-0812">Transmembrane</keyword>
<evidence type="ECO:0000256" key="5">
    <source>
        <dbReference type="ARBA" id="ARBA00014962"/>
    </source>
</evidence>
<name>A0ABQ1FCS6_9SPHN</name>
<dbReference type="Pfam" id="PF02699">
    <property type="entry name" value="YajC"/>
    <property type="match status" value="1"/>
</dbReference>
<evidence type="ECO:0000256" key="8">
    <source>
        <dbReference type="ARBA" id="ARBA00022692"/>
    </source>
</evidence>
<evidence type="ECO:0000256" key="1">
    <source>
        <dbReference type="ARBA" id="ARBA00002061"/>
    </source>
</evidence>
<dbReference type="SMART" id="SM01323">
    <property type="entry name" value="YajC"/>
    <property type="match status" value="1"/>
</dbReference>
<evidence type="ECO:0000256" key="11">
    <source>
        <dbReference type="ARBA" id="ARBA00023010"/>
    </source>
</evidence>
<keyword evidence="12 13" id="KW-0472">Membrane</keyword>
<proteinExistence type="inferred from homology"/>
<evidence type="ECO:0000256" key="7">
    <source>
        <dbReference type="ARBA" id="ARBA00022475"/>
    </source>
</evidence>
<evidence type="ECO:0000256" key="2">
    <source>
        <dbReference type="ARBA" id="ARBA00004162"/>
    </source>
</evidence>
<evidence type="ECO:0000256" key="10">
    <source>
        <dbReference type="ARBA" id="ARBA00022989"/>
    </source>
</evidence>
<accession>A0ABQ1FCS6</accession>
<evidence type="ECO:0000256" key="6">
    <source>
        <dbReference type="ARBA" id="ARBA00022448"/>
    </source>
</evidence>
<dbReference type="RefSeq" id="WP_188642093.1">
    <property type="nucleotide sequence ID" value="NZ_BMID01000001.1"/>
</dbReference>